<evidence type="ECO:0000313" key="8">
    <source>
        <dbReference type="Proteomes" id="UP000319894"/>
    </source>
</evidence>
<keyword evidence="3 6" id="KW-0812">Transmembrane</keyword>
<dbReference type="Pfam" id="PF02653">
    <property type="entry name" value="BPD_transp_2"/>
    <property type="match status" value="1"/>
</dbReference>
<reference evidence="7 8" key="1">
    <citation type="submission" date="2018-06" db="EMBL/GenBank/DDBJ databases">
        <title>Natronomonas sp. F16-60 a new haloarchaeon isolated from a solar saltern of Isla Cristina, Huelva, Spain.</title>
        <authorList>
            <person name="Duran-Viseras A."/>
            <person name="Sanchez-Porro C."/>
            <person name="Ventosa A."/>
        </authorList>
    </citation>
    <scope>NUCLEOTIDE SEQUENCE [LARGE SCALE GENOMIC DNA]</scope>
    <source>
        <strain evidence="7 8">F16-60</strain>
    </source>
</reference>
<organism evidence="7 8">
    <name type="scientific">Haloglomus irregulare</name>
    <dbReference type="NCBI Taxonomy" id="2234134"/>
    <lineage>
        <taxon>Archaea</taxon>
        <taxon>Methanobacteriati</taxon>
        <taxon>Methanobacteriota</taxon>
        <taxon>Stenosarchaea group</taxon>
        <taxon>Halobacteria</taxon>
        <taxon>Halobacteriales</taxon>
        <taxon>Natronomonadaceae</taxon>
        <taxon>Haloglomus</taxon>
    </lineage>
</organism>
<keyword evidence="5 6" id="KW-0472">Membrane</keyword>
<dbReference type="AlphaFoldDB" id="A0A554MVJ2"/>
<evidence type="ECO:0000256" key="4">
    <source>
        <dbReference type="ARBA" id="ARBA00022989"/>
    </source>
</evidence>
<proteinExistence type="predicted"/>
<feature type="transmembrane region" description="Helical" evidence="6">
    <location>
        <begin position="297"/>
        <end position="317"/>
    </location>
</feature>
<dbReference type="EMBL" id="QMDX01000017">
    <property type="protein sequence ID" value="TSD09147.1"/>
    <property type="molecule type" value="Genomic_DNA"/>
</dbReference>
<dbReference type="CDD" id="cd06581">
    <property type="entry name" value="TM_PBP1_LivM_like"/>
    <property type="match status" value="1"/>
</dbReference>
<evidence type="ECO:0000256" key="5">
    <source>
        <dbReference type="ARBA" id="ARBA00023136"/>
    </source>
</evidence>
<evidence type="ECO:0000256" key="2">
    <source>
        <dbReference type="ARBA" id="ARBA00022475"/>
    </source>
</evidence>
<comment type="subcellular location">
    <subcellularLocation>
        <location evidence="1">Cell membrane</location>
        <topology evidence="1">Multi-pass membrane protein</topology>
    </subcellularLocation>
</comment>
<feature type="transmembrane region" description="Helical" evidence="6">
    <location>
        <begin position="70"/>
        <end position="90"/>
    </location>
</feature>
<evidence type="ECO:0000256" key="3">
    <source>
        <dbReference type="ARBA" id="ARBA00022692"/>
    </source>
</evidence>
<keyword evidence="8" id="KW-1185">Reference proteome</keyword>
<feature type="transmembrane region" description="Helical" evidence="6">
    <location>
        <begin position="224"/>
        <end position="245"/>
    </location>
</feature>
<evidence type="ECO:0000256" key="6">
    <source>
        <dbReference type="SAM" id="Phobius"/>
    </source>
</evidence>
<dbReference type="GO" id="GO:0015658">
    <property type="term" value="F:branched-chain amino acid transmembrane transporter activity"/>
    <property type="evidence" value="ECO:0007669"/>
    <property type="project" value="InterPro"/>
</dbReference>
<comment type="caution">
    <text evidence="7">The sequence shown here is derived from an EMBL/GenBank/DDBJ whole genome shotgun (WGS) entry which is preliminary data.</text>
</comment>
<dbReference type="GO" id="GO:0005886">
    <property type="term" value="C:plasma membrane"/>
    <property type="evidence" value="ECO:0007669"/>
    <property type="project" value="UniProtKB-SubCell"/>
</dbReference>
<name>A0A554MVJ2_9EURY</name>
<dbReference type="InParanoid" id="A0A554MVJ2"/>
<sequence length="348" mass="37306">MVSSEVAGYGQYRELLERLLDSPLRLVGYAVFLFALPRVLPIGIGTQIAILGLFALAFNLLFGYSGLLSFGHALFLGTGAYGAALLVVHLDGPPVAAILLAVLVFEGAIALVTGLLSLRLGGVYFSMITLAFAQFFYELSFTVDGLTGGSDGLLGVYRPSLFGAGLVDLADADNFYTLVALLVLLVLGFSFLLTRSTFGRALVAVRENEERTTALGVNTYRVKLIIFVISGMLAGMAGALQGLYIRFVSPDILFWATSGDAVLNTLVGGMHTLFGPIVGTLFLHWMEDTFFATSPGAWNVLLGAVFVFFVLFARSGIVGQLRSLLRRVADWADRREAETTSIAAESDD</sequence>
<keyword evidence="2" id="KW-1003">Cell membrane</keyword>
<feature type="transmembrane region" description="Helical" evidence="6">
    <location>
        <begin position="265"/>
        <end position="285"/>
    </location>
</feature>
<gene>
    <name evidence="7" type="ORF">DP107_16990</name>
</gene>
<dbReference type="PANTHER" id="PTHR30482">
    <property type="entry name" value="HIGH-AFFINITY BRANCHED-CHAIN AMINO ACID TRANSPORT SYSTEM PERMEASE"/>
    <property type="match status" value="1"/>
</dbReference>
<protein>
    <submittedName>
        <fullName evidence="7">Branched-chain amino acid ABC transporter permease</fullName>
    </submittedName>
</protein>
<dbReference type="PANTHER" id="PTHR30482:SF17">
    <property type="entry name" value="ABC TRANSPORTER ATP-BINDING PROTEIN"/>
    <property type="match status" value="1"/>
</dbReference>
<feature type="transmembrane region" description="Helical" evidence="6">
    <location>
        <begin position="26"/>
        <end position="58"/>
    </location>
</feature>
<accession>A0A554MVJ2</accession>
<dbReference type="InterPro" id="IPR001851">
    <property type="entry name" value="ABC_transp_permease"/>
</dbReference>
<feature type="transmembrane region" description="Helical" evidence="6">
    <location>
        <begin position="123"/>
        <end position="143"/>
    </location>
</feature>
<feature type="transmembrane region" description="Helical" evidence="6">
    <location>
        <begin position="175"/>
        <end position="193"/>
    </location>
</feature>
<dbReference type="InterPro" id="IPR043428">
    <property type="entry name" value="LivM-like"/>
</dbReference>
<evidence type="ECO:0000313" key="7">
    <source>
        <dbReference type="EMBL" id="TSD09147.1"/>
    </source>
</evidence>
<dbReference type="Proteomes" id="UP000319894">
    <property type="component" value="Unassembled WGS sequence"/>
</dbReference>
<evidence type="ECO:0000256" key="1">
    <source>
        <dbReference type="ARBA" id="ARBA00004651"/>
    </source>
</evidence>
<keyword evidence="4 6" id="KW-1133">Transmembrane helix</keyword>
<feature type="transmembrane region" description="Helical" evidence="6">
    <location>
        <begin position="96"/>
        <end position="116"/>
    </location>
</feature>